<feature type="chain" id="PRO_5024820746" evidence="6">
    <location>
        <begin position="24"/>
        <end position="686"/>
    </location>
</feature>
<dbReference type="InterPro" id="IPR001478">
    <property type="entry name" value="PDZ"/>
</dbReference>
<dbReference type="Pfam" id="PF17804">
    <property type="entry name" value="TSP_NTD"/>
    <property type="match status" value="1"/>
</dbReference>
<dbReference type="InterPro" id="IPR036034">
    <property type="entry name" value="PDZ_sf"/>
</dbReference>
<dbReference type="CDD" id="cd07560">
    <property type="entry name" value="Peptidase_S41_CPP"/>
    <property type="match status" value="1"/>
</dbReference>
<dbReference type="AlphaFoldDB" id="A0A5P1RA84"/>
<proteinExistence type="inferred from homology"/>
<dbReference type="GO" id="GO:0004175">
    <property type="term" value="F:endopeptidase activity"/>
    <property type="evidence" value="ECO:0007669"/>
    <property type="project" value="TreeGrafter"/>
</dbReference>
<comment type="similarity">
    <text evidence="1 5">Belongs to the peptidase S41A family.</text>
</comment>
<dbReference type="KEGG" id="ncu:F0U83_05465"/>
<dbReference type="PANTHER" id="PTHR32060">
    <property type="entry name" value="TAIL-SPECIFIC PROTEASE"/>
    <property type="match status" value="1"/>
</dbReference>
<dbReference type="EMBL" id="CP043869">
    <property type="protein sequence ID" value="QEQ96196.1"/>
    <property type="molecule type" value="Genomic_DNA"/>
</dbReference>
<protein>
    <submittedName>
        <fullName evidence="8">Tail-specific protease</fullName>
    </submittedName>
</protein>
<evidence type="ECO:0000256" key="1">
    <source>
        <dbReference type="ARBA" id="ARBA00009179"/>
    </source>
</evidence>
<dbReference type="GO" id="GO:0008236">
    <property type="term" value="F:serine-type peptidase activity"/>
    <property type="evidence" value="ECO:0007669"/>
    <property type="project" value="UniProtKB-KW"/>
</dbReference>
<dbReference type="SMART" id="SM00245">
    <property type="entry name" value="TSPc"/>
    <property type="match status" value="1"/>
</dbReference>
<keyword evidence="2 5" id="KW-0645">Protease</keyword>
<evidence type="ECO:0000259" key="7">
    <source>
        <dbReference type="PROSITE" id="PS50106"/>
    </source>
</evidence>
<dbReference type="Gene3D" id="3.90.226.10">
    <property type="entry name" value="2-enoyl-CoA Hydratase, Chain A, domain 1"/>
    <property type="match status" value="1"/>
</dbReference>
<evidence type="ECO:0000256" key="3">
    <source>
        <dbReference type="ARBA" id="ARBA00022801"/>
    </source>
</evidence>
<feature type="domain" description="PDZ" evidence="7">
    <location>
        <begin position="233"/>
        <end position="304"/>
    </location>
</feature>
<evidence type="ECO:0000313" key="8">
    <source>
        <dbReference type="EMBL" id="QEQ96196.1"/>
    </source>
</evidence>
<dbReference type="InterPro" id="IPR004447">
    <property type="entry name" value="Peptidase_S41A"/>
</dbReference>
<evidence type="ECO:0000256" key="6">
    <source>
        <dbReference type="SAM" id="SignalP"/>
    </source>
</evidence>
<dbReference type="CDD" id="cd06782">
    <property type="entry name" value="cpPDZ_CPP-like"/>
    <property type="match status" value="1"/>
</dbReference>
<evidence type="ECO:0000256" key="5">
    <source>
        <dbReference type="RuleBase" id="RU004404"/>
    </source>
</evidence>
<sequence length="686" mass="77264">MLKGFRITLAACLLSPAVSFAVADLTTLLPDDTHKSTIKEIVRSLNSSHYNKVSIDDSLSSNLLDKYLDELDPSRSLFYQVDIDEFQAYRLLLDDAIKSGDLEIPFHIFNRLQVRTKDRLTHAINRLEDATPFNLTLDEFLDTNREDDPWVATEAEMNDLWRKRVKSALLNLILADKTEAQAREALIKRYKNQLARLTQTKSEDVFQRFANTFTKYFDPHTSYFSPRTSENFKINMSLSLEGIGAVLQSENEFTKIVRLVPAGPADKTGQLKAADVIVGVGQGQEGDIEDVVGWRLDDVVDKIRGPKGSLVRLEIIPSDDKSARRIVPIERNTVKLEEQAAQKRIIDVVHNDRIYKIGVVDIPAFYIDFSALQRGDKNYKSTTRDVEKLVTELTQEGIHGLIIDLRNNGGGSLREANELVGLFIDRGPTVQIRDPNGRVDILGDFNPKVAYNGPLGVVVNRLSASASEIFAGAIQDYQRGIVMGSQTFGKGTVQTLLPLNHGQLKFTNAKFYRISGESTQNKGIIPDISFPSLYDNDEVGESSLQRALPWDTVQEARHGVYRSLSPIKQTLERNHMARIENQPDFNYMREQIARLAEMRKDESIPLNYQKLQEKRDQTDKWQLEAENKRRLAKGLAPVSSLTELEDLNKDHTGRPLTPESEAILHESGMVLLDYVALTGQLNAANN</sequence>
<dbReference type="SUPFAM" id="SSF50156">
    <property type="entry name" value="PDZ domain-like"/>
    <property type="match status" value="1"/>
</dbReference>
<dbReference type="FunFam" id="3.90.226.10:FF:000090">
    <property type="entry name" value="Tail-specific protease"/>
    <property type="match status" value="1"/>
</dbReference>
<feature type="signal peptide" evidence="6">
    <location>
        <begin position="1"/>
        <end position="23"/>
    </location>
</feature>
<dbReference type="Pfam" id="PF11818">
    <property type="entry name" value="DUF3340"/>
    <property type="match status" value="1"/>
</dbReference>
<dbReference type="Proteomes" id="UP000324760">
    <property type="component" value="Chromosome"/>
</dbReference>
<dbReference type="NCBIfam" id="TIGR00225">
    <property type="entry name" value="prc"/>
    <property type="match status" value="1"/>
</dbReference>
<keyword evidence="6" id="KW-0732">Signal</keyword>
<gene>
    <name evidence="8" type="ORF">F0U83_05465</name>
</gene>
<dbReference type="OrthoDB" id="9812068at2"/>
<dbReference type="InterPro" id="IPR020992">
    <property type="entry name" value="Tail_Prtase_C"/>
</dbReference>
<name>A0A5P1RA84_9GAMM</name>
<dbReference type="GO" id="GO:0030288">
    <property type="term" value="C:outer membrane-bounded periplasmic space"/>
    <property type="evidence" value="ECO:0007669"/>
    <property type="project" value="TreeGrafter"/>
</dbReference>
<evidence type="ECO:0000256" key="2">
    <source>
        <dbReference type="ARBA" id="ARBA00022670"/>
    </source>
</evidence>
<dbReference type="SUPFAM" id="SSF52096">
    <property type="entry name" value="ClpP/crotonase"/>
    <property type="match status" value="1"/>
</dbReference>
<dbReference type="PROSITE" id="PS50106">
    <property type="entry name" value="PDZ"/>
    <property type="match status" value="1"/>
</dbReference>
<dbReference type="SMART" id="SM00228">
    <property type="entry name" value="PDZ"/>
    <property type="match status" value="1"/>
</dbReference>
<keyword evidence="9" id="KW-1185">Reference proteome</keyword>
<accession>A0A5P1RA84</accession>
<keyword evidence="3 5" id="KW-0378">Hydrolase</keyword>
<organism evidence="8 9">
    <name type="scientific">Neptunomonas concharum</name>
    <dbReference type="NCBI Taxonomy" id="1031538"/>
    <lineage>
        <taxon>Bacteria</taxon>
        <taxon>Pseudomonadati</taxon>
        <taxon>Pseudomonadota</taxon>
        <taxon>Gammaproteobacteria</taxon>
        <taxon>Oceanospirillales</taxon>
        <taxon>Oceanospirillaceae</taxon>
        <taxon>Neptunomonas</taxon>
    </lineage>
</organism>
<dbReference type="InterPro" id="IPR040573">
    <property type="entry name" value="TSP_N"/>
</dbReference>
<dbReference type="Pfam" id="PF00595">
    <property type="entry name" value="PDZ"/>
    <property type="match status" value="1"/>
</dbReference>
<evidence type="ECO:0000256" key="4">
    <source>
        <dbReference type="ARBA" id="ARBA00022825"/>
    </source>
</evidence>
<dbReference type="InterPro" id="IPR005151">
    <property type="entry name" value="Tail-specific_protease"/>
</dbReference>
<dbReference type="Pfam" id="PF03572">
    <property type="entry name" value="Peptidase_S41"/>
    <property type="match status" value="1"/>
</dbReference>
<dbReference type="GO" id="GO:0006508">
    <property type="term" value="P:proteolysis"/>
    <property type="evidence" value="ECO:0007669"/>
    <property type="project" value="UniProtKB-KW"/>
</dbReference>
<dbReference type="PANTHER" id="PTHR32060:SF22">
    <property type="entry name" value="CARBOXYL-TERMINAL-PROCESSING PEPTIDASE 3, CHLOROPLASTIC"/>
    <property type="match status" value="1"/>
</dbReference>
<evidence type="ECO:0000313" key="9">
    <source>
        <dbReference type="Proteomes" id="UP000324760"/>
    </source>
</evidence>
<dbReference type="Gene3D" id="3.30.750.44">
    <property type="match status" value="1"/>
</dbReference>
<dbReference type="Gene3D" id="2.30.42.10">
    <property type="match status" value="1"/>
</dbReference>
<dbReference type="InterPro" id="IPR029045">
    <property type="entry name" value="ClpP/crotonase-like_dom_sf"/>
</dbReference>
<dbReference type="RefSeq" id="WP_138988576.1">
    <property type="nucleotide sequence ID" value="NZ_CP043869.1"/>
</dbReference>
<reference evidence="8 9" key="1">
    <citation type="journal article" date="2019" name="Biochem. Eng. J.">
        <title>Metabolic engineering of the marine bacteria Neptunomonas concharum for the production of acetoin and meso-2,3-butanediol from acetate.</title>
        <authorList>
            <person name="Li W."/>
            <person name="Pu N."/>
            <person name="Liu C.-X."/>
            <person name="Yuan Q.-P."/>
            <person name="Li Z.-J."/>
        </authorList>
    </citation>
    <scope>NUCLEOTIDE SEQUENCE [LARGE SCALE GENOMIC DNA]</scope>
    <source>
        <strain evidence="8 9">JCM17730</strain>
    </source>
</reference>
<keyword evidence="4 5" id="KW-0720">Serine protease</keyword>
<dbReference type="GO" id="GO:0007165">
    <property type="term" value="P:signal transduction"/>
    <property type="evidence" value="ECO:0007669"/>
    <property type="project" value="TreeGrafter"/>
</dbReference>